<name>A0AAQ3JTH5_9LILI</name>
<sequence length="200" mass="22565">MATKPLTTEAIALTEKKMDMTLDDIIKMSKNNSTKGKRPPRPPIKKQGFQNSNASQNNNRLKRFIDSRSSIRQGAIAKRRTNFHGNQFPVTTEMARKAATMPLRNRRINRNGPRVPATAAAVQRNHESSNFKDNVVAKQRPQTLDALFANMKEQRMRIMTQKVNRGNGIQMGQNRNGPRQQQGRGGARGGPRRQFGNFAK</sequence>
<keyword evidence="3" id="KW-1185">Reference proteome</keyword>
<protein>
    <submittedName>
        <fullName evidence="2">Uncharacterized protein</fullName>
    </submittedName>
</protein>
<feature type="compositionally biased region" description="Polar residues" evidence="1">
    <location>
        <begin position="48"/>
        <end position="58"/>
    </location>
</feature>
<dbReference type="PANTHER" id="PTHR36048">
    <property type="entry name" value="RIBOSOME MATURATION FACTOR"/>
    <property type="match status" value="1"/>
</dbReference>
<feature type="region of interest" description="Disordered" evidence="1">
    <location>
        <begin position="29"/>
        <end position="58"/>
    </location>
</feature>
<dbReference type="EMBL" id="CP136890">
    <property type="protein sequence ID" value="WOK95686.1"/>
    <property type="molecule type" value="Genomic_DNA"/>
</dbReference>
<organism evidence="2 3">
    <name type="scientific">Canna indica</name>
    <name type="common">Indian-shot</name>
    <dbReference type="NCBI Taxonomy" id="4628"/>
    <lineage>
        <taxon>Eukaryota</taxon>
        <taxon>Viridiplantae</taxon>
        <taxon>Streptophyta</taxon>
        <taxon>Embryophyta</taxon>
        <taxon>Tracheophyta</taxon>
        <taxon>Spermatophyta</taxon>
        <taxon>Magnoliopsida</taxon>
        <taxon>Liliopsida</taxon>
        <taxon>Zingiberales</taxon>
        <taxon>Cannaceae</taxon>
        <taxon>Canna</taxon>
    </lineage>
</organism>
<feature type="compositionally biased region" description="Low complexity" evidence="1">
    <location>
        <begin position="170"/>
        <end position="182"/>
    </location>
</feature>
<reference evidence="2 3" key="1">
    <citation type="submission" date="2023-10" db="EMBL/GenBank/DDBJ databases">
        <title>Chromosome-scale genome assembly provides insights into flower coloration mechanisms of Canna indica.</title>
        <authorList>
            <person name="Li C."/>
        </authorList>
    </citation>
    <scope>NUCLEOTIDE SEQUENCE [LARGE SCALE GENOMIC DNA]</scope>
    <source>
        <tissue evidence="2">Flower</tissue>
    </source>
</reference>
<dbReference type="AlphaFoldDB" id="A0AAQ3JTH5"/>
<proteinExistence type="predicted"/>
<evidence type="ECO:0000313" key="3">
    <source>
        <dbReference type="Proteomes" id="UP001327560"/>
    </source>
</evidence>
<dbReference type="PANTHER" id="PTHR36048:SF1">
    <property type="entry name" value="RIBOSOME MATURATION FACTOR"/>
    <property type="match status" value="1"/>
</dbReference>
<feature type="region of interest" description="Disordered" evidence="1">
    <location>
        <begin position="164"/>
        <end position="200"/>
    </location>
</feature>
<feature type="compositionally biased region" description="Basic residues" evidence="1">
    <location>
        <begin position="35"/>
        <end position="44"/>
    </location>
</feature>
<accession>A0AAQ3JTH5</accession>
<dbReference type="Proteomes" id="UP001327560">
    <property type="component" value="Chromosome 1"/>
</dbReference>
<evidence type="ECO:0000256" key="1">
    <source>
        <dbReference type="SAM" id="MobiDB-lite"/>
    </source>
</evidence>
<evidence type="ECO:0000313" key="2">
    <source>
        <dbReference type="EMBL" id="WOK95686.1"/>
    </source>
</evidence>
<gene>
    <name evidence="2" type="ORF">Cni_G04393</name>
</gene>